<evidence type="ECO:0000313" key="3">
    <source>
        <dbReference type="Proteomes" id="UP001342314"/>
    </source>
</evidence>
<dbReference type="AlphaFoldDB" id="A0AAV5GXG2"/>
<feature type="region of interest" description="Disordered" evidence="1">
    <location>
        <begin position="530"/>
        <end position="610"/>
    </location>
</feature>
<dbReference type="EMBL" id="BQKY01000015">
    <property type="protein sequence ID" value="GJN93727.1"/>
    <property type="molecule type" value="Genomic_DNA"/>
</dbReference>
<protein>
    <recommendedName>
        <fullName evidence="4">F-box domain-containing protein</fullName>
    </recommendedName>
</protein>
<accession>A0AAV5GXG2</accession>
<feature type="compositionally biased region" description="Acidic residues" evidence="1">
    <location>
        <begin position="531"/>
        <end position="543"/>
    </location>
</feature>
<proteinExistence type="predicted"/>
<feature type="compositionally biased region" description="Basic and acidic residues" evidence="1">
    <location>
        <begin position="584"/>
        <end position="601"/>
    </location>
</feature>
<sequence>MDAAAVPVPPLLRLSTELLDRILVLALPHNPRKARTLLSHLLPVHRSLVPLVRRHLYHKLTLIVGDPRHADARLVCLLDDGVAGHLVRFLKVRAPNIDPAAQDRLQPGDDPALALVPVPRLAQDATVRLVAHALARMPAVRHLEFDLRAGAWLEDAPPDSGTAEFGGDDFLDALRRALGAWTDSLQTLIVAVEDTLQRQQVWASPALGRAPHVDALARWDRLTTLELWRVQLVLSDNEGEDDFAVSSPKFRLHTLSLTQCTLGGASELRWLLGPCGSPRSADLRKLILAEVDFAHHPTSSAPLLSVFPSDGPRPSFADGLDCLVLELEHPIGSPAAPTPPHLLSPLSALDDVDLSGAGVDYPLISSLFRARTASSPSPARPASATLPTLTLGYLAHPSLSPLSRLTSLLLPPSSNSSSSPAASPIPRLTALHLHESSHLPRQLPWSVRRTLVPPVWRALTGYDADAGPGHGGPDPLASEGWREVLGALRSVRRERRRRARARGAGAAAGGEGEGAPVRVWRNKLEVGRYWEDDEGDSEGEEAADGSFGSRERDDEDEDGASSSSSAAEEDPNGLFVPSEGASEGEERDREEWEGLVRRRDQEDDEGDSDF</sequence>
<evidence type="ECO:0008006" key="4">
    <source>
        <dbReference type="Google" id="ProtNLM"/>
    </source>
</evidence>
<dbReference type="Proteomes" id="UP001342314">
    <property type="component" value="Unassembled WGS sequence"/>
</dbReference>
<reference evidence="2 3" key="1">
    <citation type="submission" date="2021-12" db="EMBL/GenBank/DDBJ databases">
        <title>High titer production of polyol ester of fatty acids by Rhodotorula paludigena BS15 towards product separation-free biomass refinery.</title>
        <authorList>
            <person name="Mano J."/>
            <person name="Ono H."/>
            <person name="Tanaka T."/>
            <person name="Naito K."/>
            <person name="Sushida H."/>
            <person name="Ike M."/>
            <person name="Tokuyasu K."/>
            <person name="Kitaoka M."/>
        </authorList>
    </citation>
    <scope>NUCLEOTIDE SEQUENCE [LARGE SCALE GENOMIC DNA]</scope>
    <source>
        <strain evidence="2 3">BS15</strain>
    </source>
</reference>
<name>A0AAV5GXG2_9BASI</name>
<evidence type="ECO:0000256" key="1">
    <source>
        <dbReference type="SAM" id="MobiDB-lite"/>
    </source>
</evidence>
<keyword evidence="3" id="KW-1185">Reference proteome</keyword>
<evidence type="ECO:0000313" key="2">
    <source>
        <dbReference type="EMBL" id="GJN93727.1"/>
    </source>
</evidence>
<gene>
    <name evidence="2" type="ORF">Rhopal_006784-T1</name>
</gene>
<organism evidence="2 3">
    <name type="scientific">Rhodotorula paludigena</name>
    <dbReference type="NCBI Taxonomy" id="86838"/>
    <lineage>
        <taxon>Eukaryota</taxon>
        <taxon>Fungi</taxon>
        <taxon>Dikarya</taxon>
        <taxon>Basidiomycota</taxon>
        <taxon>Pucciniomycotina</taxon>
        <taxon>Microbotryomycetes</taxon>
        <taxon>Sporidiobolales</taxon>
        <taxon>Sporidiobolaceae</taxon>
        <taxon>Rhodotorula</taxon>
    </lineage>
</organism>
<comment type="caution">
    <text evidence="2">The sequence shown here is derived from an EMBL/GenBank/DDBJ whole genome shotgun (WGS) entry which is preliminary data.</text>
</comment>